<comment type="caution">
    <text evidence="2">The sequence shown here is derived from an EMBL/GenBank/DDBJ whole genome shotgun (WGS) entry which is preliminary data.</text>
</comment>
<evidence type="ECO:0000256" key="1">
    <source>
        <dbReference type="SAM" id="Phobius"/>
    </source>
</evidence>
<keyword evidence="1" id="KW-0472">Membrane</keyword>
<reference evidence="2" key="2">
    <citation type="submission" date="2023-07" db="EMBL/GenBank/DDBJ databases">
        <authorList>
            <consortium name="Lawrence Berkeley National Laboratory"/>
            <person name="Haridas S."/>
            <person name="Hensen N."/>
            <person name="Bonometti L."/>
            <person name="Westerberg I."/>
            <person name="Brannstrom I.O."/>
            <person name="Guillou S."/>
            <person name="Cros-Aarteil S."/>
            <person name="Calhoun S."/>
            <person name="Kuo A."/>
            <person name="Mondo S."/>
            <person name="Pangilinan J."/>
            <person name="Riley R."/>
            <person name="LaButti K."/>
            <person name="Andreopoulos B."/>
            <person name="Lipzen A."/>
            <person name="Chen C."/>
            <person name="Yanf M."/>
            <person name="Daum C."/>
            <person name="Ng V."/>
            <person name="Clum A."/>
            <person name="Steindorff A."/>
            <person name="Ohm R."/>
            <person name="Martin F."/>
            <person name="Silar P."/>
            <person name="Natvig D."/>
            <person name="Lalanne C."/>
            <person name="Gautier V."/>
            <person name="Ament-velasquez S.L."/>
            <person name="Kruys A."/>
            <person name="Hutchinson M.I."/>
            <person name="Powell A.J."/>
            <person name="Barry K."/>
            <person name="Miller A.N."/>
            <person name="Grigoriev I.V."/>
            <person name="Debuchy R."/>
            <person name="Gladieux P."/>
            <person name="Thoren M.H."/>
            <person name="Johannesson H."/>
        </authorList>
    </citation>
    <scope>NUCLEOTIDE SEQUENCE</scope>
    <source>
        <strain evidence="2">FGSC 1904</strain>
    </source>
</reference>
<evidence type="ECO:0000313" key="2">
    <source>
        <dbReference type="EMBL" id="KAK3400844.1"/>
    </source>
</evidence>
<dbReference type="Proteomes" id="UP001281003">
    <property type="component" value="Unassembled WGS sequence"/>
</dbReference>
<sequence>MNGLRTLASKEDTLRNFLFLPDRRYDNATVMELVPDLQEPGANRWLSRDSVDDLRLADFLEHGGSALSSPNNGVVQGENSGATHGTKLVVVARQDTMTILMDKSIFQDILQTISPDPLHRQVFHAGYYRTFDASGSIANGGTVTMQIRVWGFWFMLSICQHKDDPATFDSRCVAPRAVDEPELPLSDQSNHLLACLEHLKEEACSPLYLPFALSVHGVYASRDVLTDIGKGLASLQRTTTWGRLDNQDAYATGLLNGLESLWHFLVEMAGDVLPEAKTDRVVQSTNNILDAISLLRQEAHIKREVLRDRELRFWNQAALISAYVSQQDSETNIKTATSSHKLAEAATADSSAMKSIAILTMFFLPSTFFAALFVIPSFG</sequence>
<protein>
    <submittedName>
        <fullName evidence="2">Uncharacterized protein</fullName>
    </submittedName>
</protein>
<organism evidence="2 3">
    <name type="scientific">Sordaria brevicollis</name>
    <dbReference type="NCBI Taxonomy" id="83679"/>
    <lineage>
        <taxon>Eukaryota</taxon>
        <taxon>Fungi</taxon>
        <taxon>Dikarya</taxon>
        <taxon>Ascomycota</taxon>
        <taxon>Pezizomycotina</taxon>
        <taxon>Sordariomycetes</taxon>
        <taxon>Sordariomycetidae</taxon>
        <taxon>Sordariales</taxon>
        <taxon>Sordariaceae</taxon>
        <taxon>Sordaria</taxon>
    </lineage>
</organism>
<feature type="transmembrane region" description="Helical" evidence="1">
    <location>
        <begin position="356"/>
        <end position="375"/>
    </location>
</feature>
<keyword evidence="1" id="KW-1133">Transmembrane helix</keyword>
<proteinExistence type="predicted"/>
<reference evidence="2" key="1">
    <citation type="journal article" date="2023" name="Mol. Phylogenet. Evol.">
        <title>Genome-scale phylogeny and comparative genomics of the fungal order Sordariales.</title>
        <authorList>
            <person name="Hensen N."/>
            <person name="Bonometti L."/>
            <person name="Westerberg I."/>
            <person name="Brannstrom I.O."/>
            <person name="Guillou S."/>
            <person name="Cros-Aarteil S."/>
            <person name="Calhoun S."/>
            <person name="Haridas S."/>
            <person name="Kuo A."/>
            <person name="Mondo S."/>
            <person name="Pangilinan J."/>
            <person name="Riley R."/>
            <person name="LaButti K."/>
            <person name="Andreopoulos B."/>
            <person name="Lipzen A."/>
            <person name="Chen C."/>
            <person name="Yan M."/>
            <person name="Daum C."/>
            <person name="Ng V."/>
            <person name="Clum A."/>
            <person name="Steindorff A."/>
            <person name="Ohm R.A."/>
            <person name="Martin F."/>
            <person name="Silar P."/>
            <person name="Natvig D.O."/>
            <person name="Lalanne C."/>
            <person name="Gautier V."/>
            <person name="Ament-Velasquez S.L."/>
            <person name="Kruys A."/>
            <person name="Hutchinson M.I."/>
            <person name="Powell A.J."/>
            <person name="Barry K."/>
            <person name="Miller A.N."/>
            <person name="Grigoriev I.V."/>
            <person name="Debuchy R."/>
            <person name="Gladieux P."/>
            <person name="Hiltunen Thoren M."/>
            <person name="Johannesson H."/>
        </authorList>
    </citation>
    <scope>NUCLEOTIDE SEQUENCE</scope>
    <source>
        <strain evidence="2">FGSC 1904</strain>
    </source>
</reference>
<keyword evidence="3" id="KW-1185">Reference proteome</keyword>
<evidence type="ECO:0000313" key="3">
    <source>
        <dbReference type="Proteomes" id="UP001281003"/>
    </source>
</evidence>
<name>A0AAE0PJ88_SORBR</name>
<dbReference type="AlphaFoldDB" id="A0AAE0PJ88"/>
<gene>
    <name evidence="2" type="ORF">B0T20DRAFT_476956</name>
</gene>
<dbReference type="EMBL" id="JAUTDP010000003">
    <property type="protein sequence ID" value="KAK3400844.1"/>
    <property type="molecule type" value="Genomic_DNA"/>
</dbReference>
<keyword evidence="1" id="KW-0812">Transmembrane</keyword>
<accession>A0AAE0PJ88</accession>